<keyword evidence="5" id="KW-1185">Reference proteome</keyword>
<evidence type="ECO:0000313" key="4">
    <source>
        <dbReference type="EMBL" id="KAJ5086612.1"/>
    </source>
</evidence>
<dbReference type="OrthoDB" id="5425848at2759"/>
<feature type="region of interest" description="Disordered" evidence="1">
    <location>
        <begin position="251"/>
        <end position="288"/>
    </location>
</feature>
<organism evidence="4 5">
    <name type="scientific">Penicillium alfredii</name>
    <dbReference type="NCBI Taxonomy" id="1506179"/>
    <lineage>
        <taxon>Eukaryota</taxon>
        <taxon>Fungi</taxon>
        <taxon>Dikarya</taxon>
        <taxon>Ascomycota</taxon>
        <taxon>Pezizomycotina</taxon>
        <taxon>Eurotiomycetes</taxon>
        <taxon>Eurotiomycetidae</taxon>
        <taxon>Eurotiales</taxon>
        <taxon>Aspergillaceae</taxon>
        <taxon>Penicillium</taxon>
    </lineage>
</organism>
<feature type="chain" id="PRO_5040927490" description="Mid2 domain-containing protein" evidence="3">
    <location>
        <begin position="26"/>
        <end position="367"/>
    </location>
</feature>
<keyword evidence="2" id="KW-0472">Membrane</keyword>
<dbReference type="AlphaFoldDB" id="A0A9W9JZG7"/>
<dbReference type="PANTHER" id="PTHR16861:SF10">
    <property type="entry name" value="MID2 DOMAIN-CONTAINING PROTEIN"/>
    <property type="match status" value="1"/>
</dbReference>
<feature type="compositionally biased region" description="Basic and acidic residues" evidence="1">
    <location>
        <begin position="346"/>
        <end position="367"/>
    </location>
</feature>
<dbReference type="EMBL" id="JAPMSZ010000010">
    <property type="protein sequence ID" value="KAJ5086612.1"/>
    <property type="molecule type" value="Genomic_DNA"/>
</dbReference>
<comment type="caution">
    <text evidence="4">The sequence shown here is derived from an EMBL/GenBank/DDBJ whole genome shotgun (WGS) entry which is preliminary data.</text>
</comment>
<evidence type="ECO:0000256" key="1">
    <source>
        <dbReference type="SAM" id="MobiDB-lite"/>
    </source>
</evidence>
<evidence type="ECO:0008006" key="6">
    <source>
        <dbReference type="Google" id="ProtNLM"/>
    </source>
</evidence>
<dbReference type="GeneID" id="81397613"/>
<feature type="compositionally biased region" description="Low complexity" evidence="1">
    <location>
        <begin position="163"/>
        <end position="173"/>
    </location>
</feature>
<dbReference type="RefSeq" id="XP_056508737.1">
    <property type="nucleotide sequence ID" value="XM_056658444.1"/>
</dbReference>
<feature type="region of interest" description="Disordered" evidence="1">
    <location>
        <begin position="342"/>
        <end position="367"/>
    </location>
</feature>
<protein>
    <recommendedName>
        <fullName evidence="6">Mid2 domain-containing protein</fullName>
    </recommendedName>
</protein>
<evidence type="ECO:0000256" key="3">
    <source>
        <dbReference type="SAM" id="SignalP"/>
    </source>
</evidence>
<dbReference type="Proteomes" id="UP001141434">
    <property type="component" value="Unassembled WGS sequence"/>
</dbReference>
<keyword evidence="2" id="KW-0812">Transmembrane</keyword>
<evidence type="ECO:0000313" key="5">
    <source>
        <dbReference type="Proteomes" id="UP001141434"/>
    </source>
</evidence>
<dbReference type="PANTHER" id="PTHR16861">
    <property type="entry name" value="GLYCOPROTEIN 38"/>
    <property type="match status" value="1"/>
</dbReference>
<feature type="transmembrane region" description="Helical" evidence="2">
    <location>
        <begin position="203"/>
        <end position="227"/>
    </location>
</feature>
<accession>A0A9W9JZG7</accession>
<feature type="region of interest" description="Disordered" evidence="1">
    <location>
        <begin position="145"/>
        <end position="176"/>
    </location>
</feature>
<reference evidence="4" key="2">
    <citation type="journal article" date="2023" name="IMA Fungus">
        <title>Comparative genomic study of the Penicillium genus elucidates a diverse pangenome and 15 lateral gene transfer events.</title>
        <authorList>
            <person name="Petersen C."/>
            <person name="Sorensen T."/>
            <person name="Nielsen M.R."/>
            <person name="Sondergaard T.E."/>
            <person name="Sorensen J.L."/>
            <person name="Fitzpatrick D.A."/>
            <person name="Frisvad J.C."/>
            <person name="Nielsen K.L."/>
        </authorList>
    </citation>
    <scope>NUCLEOTIDE SEQUENCE</scope>
    <source>
        <strain evidence="4">IBT 34128</strain>
    </source>
</reference>
<proteinExistence type="predicted"/>
<evidence type="ECO:0000256" key="2">
    <source>
        <dbReference type="SAM" id="Phobius"/>
    </source>
</evidence>
<feature type="signal peptide" evidence="3">
    <location>
        <begin position="1"/>
        <end position="25"/>
    </location>
</feature>
<reference evidence="4" key="1">
    <citation type="submission" date="2022-11" db="EMBL/GenBank/DDBJ databases">
        <authorList>
            <person name="Petersen C."/>
        </authorList>
    </citation>
    <scope>NUCLEOTIDE SEQUENCE</scope>
    <source>
        <strain evidence="4">IBT 34128</strain>
    </source>
</reference>
<sequence>MRSFSVISLLSALTLLLNHSQVAVASPVALEETDVEKRCAKPCGSGGWLCCREDETCSTNSANQAVCSGGSGGQGDWQYFTTTYVVTETDKSTITSVWSSRHAQTAAPTQTGSCKLEIGESTCGNDCCDASSTCENGKCVQESSSADASATPPVRGTSSGMSTATETAAPTTTRGFIAPVGTDGADLVGAKASDGGGGLSGGAIAGIVVGTIAGVFLLLLLCLCMCFKGSLDRILAALGFGKRRRKDTTYVEERYSHHSHGSRPAPGRRTWFGTRPAAPPTESDVSEKKSKWSGLATVGIILGALALCLGLKRRHDREQDHDDDKTSYTYPSSYYYSDYYTQTKVQTDERETHDSLDDHAHDPDADD</sequence>
<name>A0A9W9JZG7_9EURO</name>
<gene>
    <name evidence="4" type="ORF">NUU61_007919</name>
</gene>
<keyword evidence="3" id="KW-0732">Signal</keyword>
<keyword evidence="2" id="KW-1133">Transmembrane helix</keyword>